<keyword evidence="9" id="KW-0408">Iron</keyword>
<evidence type="ECO:0000259" key="13">
    <source>
        <dbReference type="Pfam" id="PF00487"/>
    </source>
</evidence>
<evidence type="ECO:0000256" key="6">
    <source>
        <dbReference type="ARBA" id="ARBA00022723"/>
    </source>
</evidence>
<feature type="transmembrane region" description="Helical" evidence="12">
    <location>
        <begin position="255"/>
        <end position="273"/>
    </location>
</feature>
<dbReference type="InterPro" id="IPR033885">
    <property type="entry name" value="AlkB/XylM"/>
</dbReference>
<evidence type="ECO:0000313" key="15">
    <source>
        <dbReference type="Proteomes" id="UP000231019"/>
    </source>
</evidence>
<feature type="domain" description="Fatty acid desaturase" evidence="13">
    <location>
        <begin position="120"/>
        <end position="331"/>
    </location>
</feature>
<evidence type="ECO:0000256" key="7">
    <source>
        <dbReference type="ARBA" id="ARBA00022989"/>
    </source>
</evidence>
<evidence type="ECO:0000256" key="9">
    <source>
        <dbReference type="ARBA" id="ARBA00023004"/>
    </source>
</evidence>
<feature type="transmembrane region" description="Helical" evidence="12">
    <location>
        <begin position="47"/>
        <end position="67"/>
    </location>
</feature>
<keyword evidence="4" id="KW-0997">Cell inner membrane</keyword>
<name>A0A2M7G020_9BACT</name>
<keyword evidence="5 12" id="KW-0812">Transmembrane</keyword>
<feature type="transmembrane region" description="Helical" evidence="12">
    <location>
        <begin position="339"/>
        <end position="357"/>
    </location>
</feature>
<comment type="caution">
    <text evidence="14">The sequence shown here is derived from an EMBL/GenBank/DDBJ whole genome shotgun (WGS) entry which is preliminary data.</text>
</comment>
<gene>
    <name evidence="14" type="ORF">COW36_21045</name>
</gene>
<keyword evidence="8" id="KW-0560">Oxidoreductase</keyword>
<dbReference type="PANTHER" id="PTHR38674">
    <property type="entry name" value="ALKANE 1-MONOOXYGENASE 1"/>
    <property type="match status" value="1"/>
</dbReference>
<sequence length="382" mass="44747">MIFTDCSKEAFSWLLNPCYNTTMSWLGYTLVYLAPLLTFCSYWGGNLYYGLMFLLTFGLIPLFDEWLGDDWVNPQPEQEKTLKKTALYSWVLYGFVPVQIGLLLWACFLVSRPTESLGRWLGLLFMVGMINGGFSINIAHELSHRKNKLEQNLAKLLWFRVGYMHFQIEHLLGHHPRMGTPEDHATARLGESLYQFYARCIPGSFVSAWQIEKERLKQKGYAVVSWHNQMFWFIGLPLIFCGVLYGLWGWQASLFYFLQALIAIFTLETVNYLEHYGLERRQSAGRYEKIGLQHSWNSSRRLSNYFLHKLQRHSDHHLYAHRPYQILRAFPEAPQLPTGYGWMVLLAFLPPLWYRIMNPRVLACRQREETSQSCEPQAELLA</sequence>
<feature type="transmembrane region" description="Helical" evidence="12">
    <location>
        <begin position="87"/>
        <end position="108"/>
    </location>
</feature>
<organism evidence="14 15">
    <name type="scientific">bacterium (Candidatus Blackallbacteria) CG17_big_fil_post_rev_8_21_14_2_50_48_46</name>
    <dbReference type="NCBI Taxonomy" id="2014261"/>
    <lineage>
        <taxon>Bacteria</taxon>
        <taxon>Candidatus Blackallbacteria</taxon>
    </lineage>
</organism>
<evidence type="ECO:0000256" key="12">
    <source>
        <dbReference type="SAM" id="Phobius"/>
    </source>
</evidence>
<dbReference type="InterPro" id="IPR005804">
    <property type="entry name" value="FA_desaturase_dom"/>
</dbReference>
<protein>
    <submittedName>
        <fullName evidence="14">Alkane 1-monooxygenase</fullName>
    </submittedName>
</protein>
<dbReference type="Pfam" id="PF00487">
    <property type="entry name" value="FA_desaturase"/>
    <property type="match status" value="1"/>
</dbReference>
<dbReference type="EMBL" id="PFFQ01000059">
    <property type="protein sequence ID" value="PIW14529.1"/>
    <property type="molecule type" value="Genomic_DNA"/>
</dbReference>
<evidence type="ECO:0000256" key="8">
    <source>
        <dbReference type="ARBA" id="ARBA00023002"/>
    </source>
</evidence>
<dbReference type="PANTHER" id="PTHR38674:SF1">
    <property type="entry name" value="ALKANE 1-MONOOXYGENASE 1"/>
    <property type="match status" value="1"/>
</dbReference>
<dbReference type="CDD" id="cd03512">
    <property type="entry name" value="Alkane-hydroxylase"/>
    <property type="match status" value="1"/>
</dbReference>
<dbReference type="GO" id="GO:0005886">
    <property type="term" value="C:plasma membrane"/>
    <property type="evidence" value="ECO:0007669"/>
    <property type="project" value="UniProtKB-SubCell"/>
</dbReference>
<keyword evidence="7 12" id="KW-1133">Transmembrane helix</keyword>
<comment type="subcellular location">
    <subcellularLocation>
        <location evidence="1">Cell inner membrane</location>
        <topology evidence="1">Multi-pass membrane protein</topology>
    </subcellularLocation>
</comment>
<evidence type="ECO:0000256" key="5">
    <source>
        <dbReference type="ARBA" id="ARBA00022692"/>
    </source>
</evidence>
<accession>A0A2M7G020</accession>
<reference evidence="14 15" key="1">
    <citation type="submission" date="2017-09" db="EMBL/GenBank/DDBJ databases">
        <title>Depth-based differentiation of microbial function through sediment-hosted aquifers and enrichment of novel symbionts in the deep terrestrial subsurface.</title>
        <authorList>
            <person name="Probst A.J."/>
            <person name="Ladd B."/>
            <person name="Jarett J.K."/>
            <person name="Geller-Mcgrath D.E."/>
            <person name="Sieber C.M."/>
            <person name="Emerson J.B."/>
            <person name="Anantharaman K."/>
            <person name="Thomas B.C."/>
            <person name="Malmstrom R."/>
            <person name="Stieglmeier M."/>
            <person name="Klingl A."/>
            <person name="Woyke T."/>
            <person name="Ryan C.M."/>
            <person name="Banfield J.F."/>
        </authorList>
    </citation>
    <scope>NUCLEOTIDE SEQUENCE [LARGE SCALE GENOMIC DNA]</scope>
    <source>
        <strain evidence="14">CG17_big_fil_post_rev_8_21_14_2_50_48_46</strain>
    </source>
</reference>
<proteinExistence type="inferred from homology"/>
<evidence type="ECO:0000256" key="10">
    <source>
        <dbReference type="ARBA" id="ARBA00023033"/>
    </source>
</evidence>
<dbReference type="GO" id="GO:0006629">
    <property type="term" value="P:lipid metabolic process"/>
    <property type="evidence" value="ECO:0007669"/>
    <property type="project" value="InterPro"/>
</dbReference>
<evidence type="ECO:0000256" key="1">
    <source>
        <dbReference type="ARBA" id="ARBA00004429"/>
    </source>
</evidence>
<evidence type="ECO:0000256" key="11">
    <source>
        <dbReference type="ARBA" id="ARBA00023136"/>
    </source>
</evidence>
<dbReference type="GO" id="GO:0046872">
    <property type="term" value="F:metal ion binding"/>
    <property type="evidence" value="ECO:0007669"/>
    <property type="project" value="UniProtKB-KW"/>
</dbReference>
<feature type="transmembrane region" description="Helical" evidence="12">
    <location>
        <begin position="120"/>
        <end position="139"/>
    </location>
</feature>
<keyword evidence="10 14" id="KW-0503">Monooxygenase</keyword>
<dbReference type="Proteomes" id="UP000231019">
    <property type="component" value="Unassembled WGS sequence"/>
</dbReference>
<evidence type="ECO:0000256" key="2">
    <source>
        <dbReference type="ARBA" id="ARBA00010823"/>
    </source>
</evidence>
<dbReference type="AlphaFoldDB" id="A0A2M7G020"/>
<evidence type="ECO:0000313" key="14">
    <source>
        <dbReference type="EMBL" id="PIW14529.1"/>
    </source>
</evidence>
<keyword evidence="3" id="KW-1003">Cell membrane</keyword>
<evidence type="ECO:0000256" key="4">
    <source>
        <dbReference type="ARBA" id="ARBA00022519"/>
    </source>
</evidence>
<comment type="similarity">
    <text evidence="2">Belongs to the fatty acid desaturase type 1 family. AlkB subfamily.</text>
</comment>
<dbReference type="GO" id="GO:0004497">
    <property type="term" value="F:monooxygenase activity"/>
    <property type="evidence" value="ECO:0007669"/>
    <property type="project" value="UniProtKB-KW"/>
</dbReference>
<keyword evidence="6" id="KW-0479">Metal-binding</keyword>
<feature type="transmembrane region" description="Helical" evidence="12">
    <location>
        <begin position="230"/>
        <end position="248"/>
    </location>
</feature>
<keyword evidence="11 12" id="KW-0472">Membrane</keyword>
<evidence type="ECO:0000256" key="3">
    <source>
        <dbReference type="ARBA" id="ARBA00022475"/>
    </source>
</evidence>